<feature type="compositionally biased region" description="Polar residues" evidence="1">
    <location>
        <begin position="150"/>
        <end position="159"/>
    </location>
</feature>
<evidence type="ECO:0000313" key="3">
    <source>
        <dbReference type="EMBL" id="CCC96052.1"/>
    </source>
</evidence>
<reference evidence="3" key="1">
    <citation type="journal article" date="2012" name="Proc. Natl. Acad. Sci. U.S.A.">
        <title>Antigenic diversity is generated by distinct evolutionary mechanisms in African trypanosome species.</title>
        <authorList>
            <person name="Jackson A.P."/>
            <person name="Berry A."/>
            <person name="Aslett M."/>
            <person name="Allison H.C."/>
            <person name="Burton P."/>
            <person name="Vavrova-Anderson J."/>
            <person name="Brown R."/>
            <person name="Browne H."/>
            <person name="Corton N."/>
            <person name="Hauser H."/>
            <person name="Gamble J."/>
            <person name="Gilderthorp R."/>
            <person name="Marcello L."/>
            <person name="McQuillan J."/>
            <person name="Otto T.D."/>
            <person name="Quail M.A."/>
            <person name="Sanders M.J."/>
            <person name="van Tonder A."/>
            <person name="Ginger M.L."/>
            <person name="Field M.C."/>
            <person name="Barry J.D."/>
            <person name="Hertz-Fowler C."/>
            <person name="Berriman M."/>
        </authorList>
    </citation>
    <scope>NUCLEOTIDE SEQUENCE</scope>
    <source>
        <strain evidence="3">IL3000</strain>
    </source>
</reference>
<sequence>MNSFTTAGGAPFGAGFGQASATAPAATGVPAFGFGGFVQPAANAATASAPSAVQPAGQTGAPACGFGNNSTAGGLGFGTNTQPASASGQPLGSFGVAGTATTPGVPATGFGGFGATTPAAPVPQGAPAAASFGTAPMTAIQNTAATAAPTSFGGTSFQQSSPGTAAPTPSSVPSAFPGSGGAPNMFGGTGPAAAAAATAASITGAASTPSAGLGSTAAGVVTGSSVTNPFAAVAKPAVAGPDGAAPSSAAPPTTGGFGGGALFGGATAPPAEDSNKTNATCLTQKHASTELQGKMLSAILAEFDKNFSKDYNDFLELSQLMMVRDRQIVERGNEILTHSSQLDDAIASAEATKKMLTGLKDKQVAIGAMLQRFEGAVETAFAQARPMFSNVDEAREKMYGAVINLFDEVETLKLRVQQSVKQHNISIRQLRESDDIAKFFGLIDCQLNAMEVCATQAAELEKEIDLLLGRQTSV</sequence>
<accession>G0V329</accession>
<dbReference type="InterPro" id="IPR007758">
    <property type="entry name" value="Nucleoporin_NSP1_C"/>
</dbReference>
<dbReference type="EMBL" id="HE575324">
    <property type="protein sequence ID" value="CCC96052.1"/>
    <property type="molecule type" value="Genomic_DNA"/>
</dbReference>
<organism evidence="3">
    <name type="scientific">Trypanosoma congolense (strain IL3000)</name>
    <dbReference type="NCBI Taxonomy" id="1068625"/>
    <lineage>
        <taxon>Eukaryota</taxon>
        <taxon>Discoba</taxon>
        <taxon>Euglenozoa</taxon>
        <taxon>Kinetoplastea</taxon>
        <taxon>Metakinetoplastina</taxon>
        <taxon>Trypanosomatida</taxon>
        <taxon>Trypanosomatidae</taxon>
        <taxon>Trypanosoma</taxon>
        <taxon>Nannomonas</taxon>
    </lineage>
</organism>
<gene>
    <name evidence="3" type="ORF">TCIL3000_11_15620</name>
</gene>
<evidence type="ECO:0000259" key="2">
    <source>
        <dbReference type="Pfam" id="PF05064"/>
    </source>
</evidence>
<name>G0V329_TRYCI</name>
<dbReference type="VEuPathDB" id="TriTrypDB:TcIL3000.11.15620"/>
<feature type="compositionally biased region" description="Low complexity" evidence="1">
    <location>
        <begin position="238"/>
        <end position="254"/>
    </location>
</feature>
<protein>
    <submittedName>
        <fullName evidence="3">Uncharacterized protein TCIL3000_11_15620</fullName>
    </submittedName>
</protein>
<feature type="region of interest" description="Disordered" evidence="1">
    <location>
        <begin position="150"/>
        <end position="183"/>
    </location>
</feature>
<dbReference type="AlphaFoldDB" id="G0V329"/>
<feature type="compositionally biased region" description="Low complexity" evidence="1">
    <location>
        <begin position="160"/>
        <end position="177"/>
    </location>
</feature>
<feature type="region of interest" description="Disordered" evidence="1">
    <location>
        <begin position="238"/>
        <end position="277"/>
    </location>
</feature>
<evidence type="ECO:0000256" key="1">
    <source>
        <dbReference type="SAM" id="MobiDB-lite"/>
    </source>
</evidence>
<feature type="domain" description="Nucleoporin NSP1-like C-terminal" evidence="2">
    <location>
        <begin position="286"/>
        <end position="384"/>
    </location>
</feature>
<proteinExistence type="predicted"/>
<dbReference type="Pfam" id="PF05064">
    <property type="entry name" value="Nsp1_C"/>
    <property type="match status" value="1"/>
</dbReference>